<dbReference type="InterPro" id="IPR007642">
    <property type="entry name" value="RNA_pol_Rpb2_2"/>
</dbReference>
<dbReference type="Proteomes" id="UP001209878">
    <property type="component" value="Unassembled WGS sequence"/>
</dbReference>
<feature type="domain" description="RNA polymerase Rpb2" evidence="7">
    <location>
        <begin position="51"/>
        <end position="228"/>
    </location>
</feature>
<evidence type="ECO:0000256" key="3">
    <source>
        <dbReference type="ARBA" id="ARBA00022478"/>
    </source>
</evidence>
<keyword evidence="3" id="KW-0240">DNA-directed RNA polymerase</keyword>
<keyword evidence="4" id="KW-0808">Transferase</keyword>
<dbReference type="EC" id="2.7.7.6" evidence="2"/>
<reference evidence="9" key="1">
    <citation type="journal article" date="2023" name="Mol. Biol. Evol.">
        <title>Third-Generation Sequencing Reveals the Adaptive Role of the Epigenome in Three Deep-Sea Polychaetes.</title>
        <authorList>
            <person name="Perez M."/>
            <person name="Aroh O."/>
            <person name="Sun Y."/>
            <person name="Lan Y."/>
            <person name="Juniper S.K."/>
            <person name="Young C.R."/>
            <person name="Angers B."/>
            <person name="Qian P.Y."/>
        </authorList>
    </citation>
    <scope>NUCLEOTIDE SEQUENCE</scope>
    <source>
        <strain evidence="9">R07B-5</strain>
    </source>
</reference>
<dbReference type="Gene3D" id="3.90.1110.10">
    <property type="entry name" value="RNA polymerase Rpb2, domain 2"/>
    <property type="match status" value="1"/>
</dbReference>
<evidence type="ECO:0000259" key="7">
    <source>
        <dbReference type="Pfam" id="PF04561"/>
    </source>
</evidence>
<evidence type="ECO:0000313" key="9">
    <source>
        <dbReference type="EMBL" id="KAK2188772.1"/>
    </source>
</evidence>
<proteinExistence type="inferred from homology"/>
<gene>
    <name evidence="9" type="ORF">NP493_123g07008</name>
</gene>
<evidence type="ECO:0000256" key="5">
    <source>
        <dbReference type="ARBA" id="ARBA00022695"/>
    </source>
</evidence>
<comment type="caution">
    <text evidence="9">The sequence shown here is derived from an EMBL/GenBank/DDBJ whole genome shotgun (WGS) entry which is preliminary data.</text>
</comment>
<dbReference type="GO" id="GO:0032549">
    <property type="term" value="F:ribonucleoside binding"/>
    <property type="evidence" value="ECO:0007669"/>
    <property type="project" value="InterPro"/>
</dbReference>
<evidence type="ECO:0000313" key="10">
    <source>
        <dbReference type="Proteomes" id="UP001209878"/>
    </source>
</evidence>
<feature type="domain" description="RNA polymerase beta subunit protrusion" evidence="8">
    <location>
        <begin position="1"/>
        <end position="249"/>
    </location>
</feature>
<sequence length="250" mass="28387">MPMMLRSSNCVLTNKTPAELAKLNECPIDPGGYFITRGTEKVILIQEQLSKNRMIVESDKKGNATCSVTSSTHERKSKTNIVMKANRYYLKHNTLSEDMPIVIILRAMGIESDQEVVQMVGSEESVMVAIAPCLEECHRAQVFTQTQALTYIGNRIRLRRMWGGPKKSKMEESREILANVILAHVPVIEWNFKVKAAYTALMLRRVILAQGQTLKVDDRDYYGNKRLELAGQLLALLFEDLFKKFNSEVC</sequence>
<accession>A0AAD9P601</accession>
<dbReference type="Pfam" id="PF04561">
    <property type="entry name" value="RNA_pol_Rpb2_2"/>
    <property type="match status" value="1"/>
</dbReference>
<keyword evidence="10" id="KW-1185">Reference proteome</keyword>
<dbReference type="PANTHER" id="PTHR20856">
    <property type="entry name" value="DNA-DIRECTED RNA POLYMERASE I SUBUNIT 2"/>
    <property type="match status" value="1"/>
</dbReference>
<dbReference type="FunFam" id="3.90.1110.10:FF:000006">
    <property type="entry name" value="DNA-directed RNA polymerase subunit beta"/>
    <property type="match status" value="1"/>
</dbReference>
<keyword evidence="5" id="KW-0548">Nucleotidyltransferase</keyword>
<dbReference type="AlphaFoldDB" id="A0AAD9P601"/>
<name>A0AAD9P601_RIDPI</name>
<evidence type="ECO:0000259" key="8">
    <source>
        <dbReference type="Pfam" id="PF04563"/>
    </source>
</evidence>
<dbReference type="InterPro" id="IPR007644">
    <property type="entry name" value="RNA_pol_bsu_protrusion"/>
</dbReference>
<comment type="similarity">
    <text evidence="1">Belongs to the RNA polymerase beta chain family.</text>
</comment>
<dbReference type="InterPro" id="IPR037034">
    <property type="entry name" value="RNA_pol_Rpb2_2_sf"/>
</dbReference>
<evidence type="ECO:0000256" key="4">
    <source>
        <dbReference type="ARBA" id="ARBA00022679"/>
    </source>
</evidence>
<evidence type="ECO:0000256" key="1">
    <source>
        <dbReference type="ARBA" id="ARBA00006835"/>
    </source>
</evidence>
<dbReference type="Pfam" id="PF04563">
    <property type="entry name" value="RNA_pol_Rpb2_1"/>
    <property type="match status" value="1"/>
</dbReference>
<dbReference type="SUPFAM" id="SSF64484">
    <property type="entry name" value="beta and beta-prime subunits of DNA dependent RNA-polymerase"/>
    <property type="match status" value="1"/>
</dbReference>
<organism evidence="9 10">
    <name type="scientific">Ridgeia piscesae</name>
    <name type="common">Tubeworm</name>
    <dbReference type="NCBI Taxonomy" id="27915"/>
    <lineage>
        <taxon>Eukaryota</taxon>
        <taxon>Metazoa</taxon>
        <taxon>Spiralia</taxon>
        <taxon>Lophotrochozoa</taxon>
        <taxon>Annelida</taxon>
        <taxon>Polychaeta</taxon>
        <taxon>Sedentaria</taxon>
        <taxon>Canalipalpata</taxon>
        <taxon>Sabellida</taxon>
        <taxon>Siboglinidae</taxon>
        <taxon>Ridgeia</taxon>
    </lineage>
</organism>
<dbReference type="EMBL" id="JAODUO010000123">
    <property type="protein sequence ID" value="KAK2188772.1"/>
    <property type="molecule type" value="Genomic_DNA"/>
</dbReference>
<dbReference type="GO" id="GO:0000428">
    <property type="term" value="C:DNA-directed RNA polymerase complex"/>
    <property type="evidence" value="ECO:0007669"/>
    <property type="project" value="UniProtKB-KW"/>
</dbReference>
<dbReference type="GO" id="GO:0003899">
    <property type="term" value="F:DNA-directed RNA polymerase activity"/>
    <property type="evidence" value="ECO:0007669"/>
    <property type="project" value="UniProtKB-EC"/>
</dbReference>
<dbReference type="InterPro" id="IPR015712">
    <property type="entry name" value="DNA-dir_RNA_pol_su2"/>
</dbReference>
<protein>
    <recommendedName>
        <fullName evidence="2">DNA-directed RNA polymerase</fullName>
        <ecNumber evidence="2">2.7.7.6</ecNumber>
    </recommendedName>
</protein>
<dbReference type="GO" id="GO:0003677">
    <property type="term" value="F:DNA binding"/>
    <property type="evidence" value="ECO:0007669"/>
    <property type="project" value="InterPro"/>
</dbReference>
<evidence type="ECO:0000256" key="6">
    <source>
        <dbReference type="ARBA" id="ARBA00023163"/>
    </source>
</evidence>
<evidence type="ECO:0000256" key="2">
    <source>
        <dbReference type="ARBA" id="ARBA00012418"/>
    </source>
</evidence>
<dbReference type="GO" id="GO:0006351">
    <property type="term" value="P:DNA-templated transcription"/>
    <property type="evidence" value="ECO:0007669"/>
    <property type="project" value="InterPro"/>
</dbReference>
<keyword evidence="6" id="KW-0804">Transcription</keyword>